<dbReference type="EMBL" id="CDMC01000013">
    <property type="protein sequence ID" value="CEL09209.1"/>
    <property type="molecule type" value="Genomic_DNA"/>
</dbReference>
<evidence type="ECO:0000313" key="8">
    <source>
        <dbReference type="Proteomes" id="UP000054771"/>
    </source>
</evidence>
<feature type="transmembrane region" description="Helical" evidence="5">
    <location>
        <begin position="146"/>
        <end position="170"/>
    </location>
</feature>
<organism evidence="7 8">
    <name type="scientific">Aspergillus calidoustus</name>
    <dbReference type="NCBI Taxonomy" id="454130"/>
    <lineage>
        <taxon>Eukaryota</taxon>
        <taxon>Fungi</taxon>
        <taxon>Dikarya</taxon>
        <taxon>Ascomycota</taxon>
        <taxon>Pezizomycotina</taxon>
        <taxon>Eurotiomycetes</taxon>
        <taxon>Eurotiomycetidae</taxon>
        <taxon>Eurotiales</taxon>
        <taxon>Aspergillaceae</taxon>
        <taxon>Aspergillus</taxon>
        <taxon>Aspergillus subgen. Nidulantes</taxon>
    </lineage>
</organism>
<dbReference type="Proteomes" id="UP000054771">
    <property type="component" value="Unassembled WGS sequence"/>
</dbReference>
<feature type="chain" id="PRO_5006855708" evidence="6">
    <location>
        <begin position="28"/>
        <end position="310"/>
    </location>
</feature>
<dbReference type="STRING" id="454130.A0A0U5CFP5"/>
<evidence type="ECO:0000313" key="7">
    <source>
        <dbReference type="EMBL" id="CEL09209.1"/>
    </source>
</evidence>
<dbReference type="InterPro" id="IPR006603">
    <property type="entry name" value="PQ-loop_rpt"/>
</dbReference>
<evidence type="ECO:0000256" key="5">
    <source>
        <dbReference type="SAM" id="Phobius"/>
    </source>
</evidence>
<dbReference type="Pfam" id="PF04193">
    <property type="entry name" value="PQ-loop"/>
    <property type="match status" value="1"/>
</dbReference>
<feature type="signal peptide" evidence="6">
    <location>
        <begin position="1"/>
        <end position="27"/>
    </location>
</feature>
<evidence type="ECO:0000256" key="6">
    <source>
        <dbReference type="SAM" id="SignalP"/>
    </source>
</evidence>
<dbReference type="GO" id="GO:0016020">
    <property type="term" value="C:membrane"/>
    <property type="evidence" value="ECO:0007669"/>
    <property type="project" value="UniProtKB-SubCell"/>
</dbReference>
<sequence>MFPDWLRVILLFLTLVSFLPQFHQICARKNASDIALSYVLLNLIAATEQFAVNFGYIALISPRAGVFAHDPATIGDWLNLAQTTLVCLLFVVYFALCLSFPSQSNYNCKRLMLGAYIAYFVVAIIPLFLCAIVLKADDDKSAYREWPVVLAFTPHMLWLTYVGTVLVIMATYRQAQAILHPDPSESQSQPALASESESTSQVPFSLKRNSLSVCALAIQSMLFILLAASWIFRVVFPPLPEGATWWDSRVVKVWFEMVGSIAVDNAVFGIGQGLLLFLLLRSGRGGGDGAAGEGEGVLGTEREPLLRRAT</sequence>
<keyword evidence="6" id="KW-0732">Signal</keyword>
<evidence type="ECO:0000256" key="2">
    <source>
        <dbReference type="ARBA" id="ARBA00022692"/>
    </source>
</evidence>
<comment type="subcellular location">
    <subcellularLocation>
        <location evidence="1">Membrane</location>
        <topology evidence="1">Multi-pass membrane protein</topology>
    </subcellularLocation>
</comment>
<accession>A0A0U5CFP5</accession>
<reference evidence="8" key="1">
    <citation type="journal article" date="2016" name="Genome Announc.">
        <title>Draft genome sequences of fungus Aspergillus calidoustus.</title>
        <authorList>
            <person name="Horn F."/>
            <person name="Linde J."/>
            <person name="Mattern D.J."/>
            <person name="Walther G."/>
            <person name="Guthke R."/>
            <person name="Scherlach K."/>
            <person name="Martin K."/>
            <person name="Brakhage A.A."/>
            <person name="Petzke L."/>
            <person name="Valiante V."/>
        </authorList>
    </citation>
    <scope>NUCLEOTIDE SEQUENCE [LARGE SCALE GENOMIC DNA]</scope>
    <source>
        <strain evidence="8">SF006504</strain>
    </source>
</reference>
<evidence type="ECO:0000256" key="1">
    <source>
        <dbReference type="ARBA" id="ARBA00004141"/>
    </source>
</evidence>
<feature type="transmembrane region" description="Helical" evidence="5">
    <location>
        <begin position="211"/>
        <end position="233"/>
    </location>
</feature>
<evidence type="ECO:0000256" key="3">
    <source>
        <dbReference type="ARBA" id="ARBA00022989"/>
    </source>
</evidence>
<dbReference type="OMA" id="GWATVNN"/>
<gene>
    <name evidence="7" type="ORF">ASPCAL12348</name>
</gene>
<evidence type="ECO:0000256" key="4">
    <source>
        <dbReference type="ARBA" id="ARBA00023136"/>
    </source>
</evidence>
<keyword evidence="2 5" id="KW-0812">Transmembrane</keyword>
<feature type="transmembrane region" description="Helical" evidence="5">
    <location>
        <begin position="113"/>
        <end position="134"/>
    </location>
</feature>
<feature type="transmembrane region" description="Helical" evidence="5">
    <location>
        <begin position="80"/>
        <end position="101"/>
    </location>
</feature>
<proteinExistence type="predicted"/>
<keyword evidence="8" id="KW-1185">Reference proteome</keyword>
<dbReference type="AlphaFoldDB" id="A0A0U5CFP5"/>
<dbReference type="OrthoDB" id="5139341at2759"/>
<protein>
    <submittedName>
        <fullName evidence="7">Uncharacterized protein</fullName>
    </submittedName>
</protein>
<keyword evidence="3 5" id="KW-1133">Transmembrane helix</keyword>
<name>A0A0U5CFP5_ASPCI</name>
<feature type="transmembrane region" description="Helical" evidence="5">
    <location>
        <begin position="253"/>
        <end position="280"/>
    </location>
</feature>
<keyword evidence="4 5" id="KW-0472">Membrane</keyword>